<dbReference type="PANTHER" id="PTHR10177">
    <property type="entry name" value="CYCLINS"/>
    <property type="match status" value="1"/>
</dbReference>
<dbReference type="SMART" id="SM01332">
    <property type="entry name" value="Cyclin_C"/>
    <property type="match status" value="1"/>
</dbReference>
<evidence type="ECO:0000313" key="9">
    <source>
        <dbReference type="EMBL" id="KAK9905632.1"/>
    </source>
</evidence>
<keyword evidence="4" id="KW-0131">Cell cycle</keyword>
<evidence type="ECO:0000259" key="7">
    <source>
        <dbReference type="SMART" id="SM00385"/>
    </source>
</evidence>
<proteinExistence type="inferred from homology"/>
<comment type="caution">
    <text evidence="9">The sequence shown here is derived from an EMBL/GenBank/DDBJ whole genome shotgun (WGS) entry which is preliminary data.</text>
</comment>
<evidence type="ECO:0008006" key="11">
    <source>
        <dbReference type="Google" id="ProtNLM"/>
    </source>
</evidence>
<dbReference type="Gene3D" id="1.10.472.10">
    <property type="entry name" value="Cyclin-like"/>
    <property type="match status" value="2"/>
</dbReference>
<feature type="region of interest" description="Disordered" evidence="6">
    <location>
        <begin position="1"/>
        <end position="67"/>
    </location>
</feature>
<evidence type="ECO:0000259" key="8">
    <source>
        <dbReference type="SMART" id="SM01332"/>
    </source>
</evidence>
<dbReference type="InterPro" id="IPR004367">
    <property type="entry name" value="Cyclin_C-dom"/>
</dbReference>
<dbReference type="Proteomes" id="UP001491310">
    <property type="component" value="Unassembled WGS sequence"/>
</dbReference>
<keyword evidence="10" id="KW-1185">Reference proteome</keyword>
<evidence type="ECO:0000256" key="1">
    <source>
        <dbReference type="ARBA" id="ARBA00006955"/>
    </source>
</evidence>
<organism evidence="9 10">
    <name type="scientific">Coccomyxa subellipsoidea</name>
    <dbReference type="NCBI Taxonomy" id="248742"/>
    <lineage>
        <taxon>Eukaryota</taxon>
        <taxon>Viridiplantae</taxon>
        <taxon>Chlorophyta</taxon>
        <taxon>core chlorophytes</taxon>
        <taxon>Trebouxiophyceae</taxon>
        <taxon>Trebouxiophyceae incertae sedis</taxon>
        <taxon>Coccomyxaceae</taxon>
        <taxon>Coccomyxa</taxon>
    </lineage>
</organism>
<dbReference type="InterPro" id="IPR013763">
    <property type="entry name" value="Cyclin-like_dom"/>
</dbReference>
<comment type="similarity">
    <text evidence="1">Belongs to the cyclin family. Cyclin AB subfamily.</text>
</comment>
<dbReference type="InterPro" id="IPR006671">
    <property type="entry name" value="Cyclin_N"/>
</dbReference>
<name>A0ABR2YHJ6_9CHLO</name>
<dbReference type="SUPFAM" id="SSF47954">
    <property type="entry name" value="Cyclin-like"/>
    <property type="match status" value="2"/>
</dbReference>
<dbReference type="PIRSF" id="PIRSF001771">
    <property type="entry name" value="Cyclin_A_B_D_E"/>
    <property type="match status" value="1"/>
</dbReference>
<feature type="domain" description="Cyclin-like" evidence="7">
    <location>
        <begin position="285"/>
        <end position="382"/>
    </location>
</feature>
<feature type="region of interest" description="Disordered" evidence="6">
    <location>
        <begin position="97"/>
        <end position="132"/>
    </location>
</feature>
<reference evidence="9 10" key="1">
    <citation type="journal article" date="2024" name="Nat. Commun.">
        <title>Phylogenomics reveals the evolutionary origins of lichenization in chlorophyte algae.</title>
        <authorList>
            <person name="Puginier C."/>
            <person name="Libourel C."/>
            <person name="Otte J."/>
            <person name="Skaloud P."/>
            <person name="Haon M."/>
            <person name="Grisel S."/>
            <person name="Petersen M."/>
            <person name="Berrin J.G."/>
            <person name="Delaux P.M."/>
            <person name="Dal Grande F."/>
            <person name="Keller J."/>
        </authorList>
    </citation>
    <scope>NUCLEOTIDE SEQUENCE [LARGE SCALE GENOMIC DNA]</scope>
    <source>
        <strain evidence="9 10">SAG 216-7</strain>
    </source>
</reference>
<feature type="domain" description="Cyclin-like" evidence="7">
    <location>
        <begin position="188"/>
        <end position="272"/>
    </location>
</feature>
<evidence type="ECO:0000256" key="3">
    <source>
        <dbReference type="ARBA" id="ARBA00023127"/>
    </source>
</evidence>
<dbReference type="Pfam" id="PF02984">
    <property type="entry name" value="Cyclin_C"/>
    <property type="match status" value="1"/>
</dbReference>
<feature type="domain" description="Cyclin C-terminal" evidence="8">
    <location>
        <begin position="281"/>
        <end position="416"/>
    </location>
</feature>
<accession>A0ABR2YHJ6</accession>
<evidence type="ECO:0000256" key="4">
    <source>
        <dbReference type="ARBA" id="ARBA00023306"/>
    </source>
</evidence>
<feature type="compositionally biased region" description="Polar residues" evidence="6">
    <location>
        <begin position="100"/>
        <end position="119"/>
    </location>
</feature>
<evidence type="ECO:0000256" key="5">
    <source>
        <dbReference type="RuleBase" id="RU000383"/>
    </source>
</evidence>
<sequence length="428" mass="48076">MSRQGYGAYTRSQGILAEPNGQPAQTSNRGLPLQKGKRKEDDAKTVQTLAGAKKGRSAFGDITNTRREGQLDYLPAEKVQELSKKYGIPYKIIAKKRVSTEQQKQSQGGDTLPSSSVRSVQAEEEASAQPEYIDIDSVDADNELACTDYVHSIMEHLFTSERKRRPLASYMSTVQQDIHANMRGILVDWLVEVALEYKLVSDTLFLAISYIDRFLSLQIVPRQQLQLVGVSCMLLAAKYEEIYAPQVEEFCYITDNTYSRKDILGMEDCVLDALHFELTVPTPRLFLRRFLKASAADWPTCGIWQSEQEYLAAYITELSLPEYTALQWLPSLIAAAAVLVARYTCYAAIPALRSLPVWSPTLVHYTRYRASELRTCALALHSFYVCAGSKVMNSLPAIQEKYAQPKYKCVSAIHPPSRLPEAIFADNQ</sequence>
<dbReference type="Pfam" id="PF00134">
    <property type="entry name" value="Cyclin_N"/>
    <property type="match status" value="1"/>
</dbReference>
<dbReference type="EMBL" id="JALJOT010000011">
    <property type="protein sequence ID" value="KAK9905632.1"/>
    <property type="molecule type" value="Genomic_DNA"/>
</dbReference>
<dbReference type="PROSITE" id="PS00292">
    <property type="entry name" value="CYCLINS"/>
    <property type="match status" value="1"/>
</dbReference>
<dbReference type="SMART" id="SM00385">
    <property type="entry name" value="CYCLIN"/>
    <property type="match status" value="2"/>
</dbReference>
<dbReference type="InterPro" id="IPR036915">
    <property type="entry name" value="Cyclin-like_sf"/>
</dbReference>
<keyword evidence="2" id="KW-0132">Cell division</keyword>
<gene>
    <name evidence="9" type="ORF">WJX75_003583</name>
</gene>
<keyword evidence="3 5" id="KW-0195">Cyclin</keyword>
<protein>
    <recommendedName>
        <fullName evidence="11">Cyclin N-terminal domain-containing protein</fullName>
    </recommendedName>
</protein>
<dbReference type="InterPro" id="IPR048258">
    <property type="entry name" value="Cyclins_cyclin-box"/>
</dbReference>
<evidence type="ECO:0000256" key="2">
    <source>
        <dbReference type="ARBA" id="ARBA00022618"/>
    </source>
</evidence>
<dbReference type="InterPro" id="IPR039361">
    <property type="entry name" value="Cyclin"/>
</dbReference>
<evidence type="ECO:0000256" key="6">
    <source>
        <dbReference type="SAM" id="MobiDB-lite"/>
    </source>
</evidence>
<evidence type="ECO:0000313" key="10">
    <source>
        <dbReference type="Proteomes" id="UP001491310"/>
    </source>
</evidence>
<dbReference type="InterPro" id="IPR046965">
    <property type="entry name" value="Cyclin_A/B-like"/>
</dbReference>